<sequence length="75" mass="8575">MRKYNDCPACGNNRVGNGEGSLIVEDDVFKRTCKCGWSIIVDERTCKDCGYRMADCIKLWSEQRCCCPDCTCRNH</sequence>
<evidence type="ECO:0000313" key="3">
    <source>
        <dbReference type="Proteomes" id="UP000674938"/>
    </source>
</evidence>
<protein>
    <submittedName>
        <fullName evidence="2">DUF3797 domain-containing protein</fullName>
    </submittedName>
</protein>
<evidence type="ECO:0000313" key="2">
    <source>
        <dbReference type="EMBL" id="MBP1040394.1"/>
    </source>
</evidence>
<dbReference type="Pfam" id="PF12677">
    <property type="entry name" value="DUF3797"/>
    <property type="match status" value="1"/>
</dbReference>
<organism evidence="2 3">
    <name type="scientific">Vagococcus allomyrinae</name>
    <dbReference type="NCBI Taxonomy" id="2794353"/>
    <lineage>
        <taxon>Bacteria</taxon>
        <taxon>Bacillati</taxon>
        <taxon>Bacillota</taxon>
        <taxon>Bacilli</taxon>
        <taxon>Lactobacillales</taxon>
        <taxon>Enterococcaceae</taxon>
        <taxon>Vagococcus</taxon>
    </lineage>
</organism>
<gene>
    <name evidence="2" type="ORF">I6N95_05135</name>
</gene>
<dbReference type="Proteomes" id="UP000674938">
    <property type="component" value="Unassembled WGS sequence"/>
</dbReference>
<accession>A0A940SU56</accession>
<dbReference type="EMBL" id="JAEEGA010000002">
    <property type="protein sequence ID" value="MBP1040394.1"/>
    <property type="molecule type" value="Genomic_DNA"/>
</dbReference>
<evidence type="ECO:0000259" key="1">
    <source>
        <dbReference type="Pfam" id="PF12677"/>
    </source>
</evidence>
<reference evidence="2" key="1">
    <citation type="submission" date="2020-12" db="EMBL/GenBank/DDBJ databases">
        <title>Vagococcus allomyrinae sp. nov. and Enterococcus lavae sp. nov., isolated from the larvae of Allomyrina dichotoma.</title>
        <authorList>
            <person name="Lee S.D."/>
        </authorList>
    </citation>
    <scope>NUCLEOTIDE SEQUENCE</scope>
    <source>
        <strain evidence="2">BWB3-3</strain>
    </source>
</reference>
<feature type="domain" description="DUF3797" evidence="1">
    <location>
        <begin position="2"/>
        <end position="39"/>
    </location>
</feature>
<comment type="caution">
    <text evidence="2">The sequence shown here is derived from an EMBL/GenBank/DDBJ whole genome shotgun (WGS) entry which is preliminary data.</text>
</comment>
<dbReference type="InterPro" id="IPR024256">
    <property type="entry name" value="DUF3797"/>
</dbReference>
<keyword evidence="3" id="KW-1185">Reference proteome</keyword>
<proteinExistence type="predicted"/>
<dbReference type="AlphaFoldDB" id="A0A940SU56"/>
<name>A0A940SU56_9ENTE</name>